<evidence type="ECO:0000256" key="1">
    <source>
        <dbReference type="ARBA" id="ARBA00004429"/>
    </source>
</evidence>
<keyword evidence="6 8" id="KW-1133">Transmembrane helix</keyword>
<keyword evidence="7 8" id="KW-0472">Membrane</keyword>
<dbReference type="GO" id="GO:0005886">
    <property type="term" value="C:plasma membrane"/>
    <property type="evidence" value="ECO:0007669"/>
    <property type="project" value="UniProtKB-SubCell"/>
</dbReference>
<dbReference type="InterPro" id="IPR017850">
    <property type="entry name" value="Alkaline_phosphatase_core_sf"/>
</dbReference>
<feature type="transmembrane region" description="Helical" evidence="8">
    <location>
        <begin position="147"/>
        <end position="173"/>
    </location>
</feature>
<evidence type="ECO:0000256" key="4">
    <source>
        <dbReference type="ARBA" id="ARBA00022679"/>
    </source>
</evidence>
<keyword evidence="12" id="KW-1185">Reference proteome</keyword>
<dbReference type="AlphaFoldDB" id="A0A1W2C2U9"/>
<dbReference type="SUPFAM" id="SSF53649">
    <property type="entry name" value="Alkaline phosphatase-like"/>
    <property type="match status" value="1"/>
</dbReference>
<feature type="transmembrane region" description="Helical" evidence="8">
    <location>
        <begin position="41"/>
        <end position="62"/>
    </location>
</feature>
<dbReference type="Gene3D" id="3.40.720.10">
    <property type="entry name" value="Alkaline Phosphatase, subunit A"/>
    <property type="match status" value="1"/>
</dbReference>
<dbReference type="PANTHER" id="PTHR30443:SF0">
    <property type="entry name" value="PHOSPHOETHANOLAMINE TRANSFERASE EPTA"/>
    <property type="match status" value="1"/>
</dbReference>
<dbReference type="GO" id="GO:0009244">
    <property type="term" value="P:lipopolysaccharide core region biosynthetic process"/>
    <property type="evidence" value="ECO:0007669"/>
    <property type="project" value="TreeGrafter"/>
</dbReference>
<dbReference type="GO" id="GO:0016776">
    <property type="term" value="F:phosphotransferase activity, phosphate group as acceptor"/>
    <property type="evidence" value="ECO:0007669"/>
    <property type="project" value="TreeGrafter"/>
</dbReference>
<organism evidence="11 12">
    <name type="scientific">Fulvimarina manganoxydans</name>
    <dbReference type="NCBI Taxonomy" id="937218"/>
    <lineage>
        <taxon>Bacteria</taxon>
        <taxon>Pseudomonadati</taxon>
        <taxon>Pseudomonadota</taxon>
        <taxon>Alphaproteobacteria</taxon>
        <taxon>Hyphomicrobiales</taxon>
        <taxon>Aurantimonadaceae</taxon>
        <taxon>Fulvimarina</taxon>
    </lineage>
</organism>
<proteinExistence type="predicted"/>
<keyword evidence="4 11" id="KW-0808">Transferase</keyword>
<dbReference type="EMBL" id="FWXR01000008">
    <property type="protein sequence ID" value="SMC79421.1"/>
    <property type="molecule type" value="Genomic_DNA"/>
</dbReference>
<dbReference type="OrthoDB" id="9786870at2"/>
<reference evidence="11 12" key="1">
    <citation type="submission" date="2017-04" db="EMBL/GenBank/DDBJ databases">
        <authorList>
            <person name="Afonso C.L."/>
            <person name="Miller P.J."/>
            <person name="Scott M.A."/>
            <person name="Spackman E."/>
            <person name="Goraichik I."/>
            <person name="Dimitrov K.M."/>
            <person name="Suarez D.L."/>
            <person name="Swayne D.E."/>
        </authorList>
    </citation>
    <scope>NUCLEOTIDE SEQUENCE [LARGE SCALE GENOMIC DNA]</scope>
    <source>
        <strain evidence="11 12">CGMCC 1.10972</strain>
    </source>
</reference>
<evidence type="ECO:0000256" key="6">
    <source>
        <dbReference type="ARBA" id="ARBA00022989"/>
    </source>
</evidence>
<evidence type="ECO:0000256" key="8">
    <source>
        <dbReference type="SAM" id="Phobius"/>
    </source>
</evidence>
<dbReference type="InterPro" id="IPR000917">
    <property type="entry name" value="Sulfatase_N"/>
</dbReference>
<evidence type="ECO:0000313" key="11">
    <source>
        <dbReference type="EMBL" id="SMC79421.1"/>
    </source>
</evidence>
<dbReference type="PANTHER" id="PTHR30443">
    <property type="entry name" value="INNER MEMBRANE PROTEIN"/>
    <property type="match status" value="1"/>
</dbReference>
<evidence type="ECO:0000256" key="5">
    <source>
        <dbReference type="ARBA" id="ARBA00022692"/>
    </source>
</evidence>
<comment type="subcellular location">
    <subcellularLocation>
        <location evidence="1">Cell inner membrane</location>
        <topology evidence="1">Multi-pass membrane protein</topology>
    </subcellularLocation>
</comment>
<evidence type="ECO:0000256" key="7">
    <source>
        <dbReference type="ARBA" id="ARBA00023136"/>
    </source>
</evidence>
<dbReference type="Proteomes" id="UP000192656">
    <property type="component" value="Unassembled WGS sequence"/>
</dbReference>
<keyword evidence="3" id="KW-0997">Cell inner membrane</keyword>
<dbReference type="NCBIfam" id="NF028537">
    <property type="entry name" value="P_eth_NH2_trans"/>
    <property type="match status" value="1"/>
</dbReference>
<dbReference type="Pfam" id="PF00884">
    <property type="entry name" value="Sulfatase"/>
    <property type="match status" value="1"/>
</dbReference>
<dbReference type="STRING" id="937218.SAMN06297251_108119"/>
<feature type="transmembrane region" description="Helical" evidence="8">
    <location>
        <begin position="115"/>
        <end position="135"/>
    </location>
</feature>
<dbReference type="CDD" id="cd16017">
    <property type="entry name" value="LptA"/>
    <property type="match status" value="1"/>
</dbReference>
<evidence type="ECO:0000256" key="3">
    <source>
        <dbReference type="ARBA" id="ARBA00022519"/>
    </source>
</evidence>
<dbReference type="InterPro" id="IPR012549">
    <property type="entry name" value="EptA-like_N"/>
</dbReference>
<dbReference type="InterPro" id="IPR058130">
    <property type="entry name" value="PEA_transf_C"/>
</dbReference>
<accession>A0A1W2C2U9</accession>
<gene>
    <name evidence="11" type="ORF">SAMN06297251_108119</name>
</gene>
<keyword evidence="5 8" id="KW-0812">Transmembrane</keyword>
<evidence type="ECO:0000259" key="10">
    <source>
        <dbReference type="Pfam" id="PF08019"/>
    </source>
</evidence>
<evidence type="ECO:0000313" key="12">
    <source>
        <dbReference type="Proteomes" id="UP000192656"/>
    </source>
</evidence>
<sequence>MKRPSLTSIQLSMLVTAFVLSTANATFWMKAWTYFEEFPGALAGFAVAIFLLGASLLTMFSMKYVIKPVFIVFVLIAAVSSYYVDTFGIVVDRDMIRNALETTAAEAGALVTPNFIVHMVVYGLLPAVFIAWVRIRHRAVLAKARWNTALILPSVLVVLGIVFLNLSVFAATFRNHRDLMASLNPASAIVGVGKVIDRHFQNRNQILTKLGEDARSTPRGNRARPKVLVLVAGETARARNFGLLGYERDTNPELSKRDVIAFSNVSSCGTATAVSLPCMFSVYSRDDYSETKGKWTENLLDVLGHAGIETLWLDNNTGSKGVADRTVYEFLPDTADPSFCEDGECRDDVLANRLKEVLAGVKNDTVIVLHQIGSHGPAYFRRYGEEARHFEPDCRTPQLADCTSQELVNAYDNTIVQTDRNLGQIIDRLREQSDRIDAAMIYVSDHGESLGESGLYLHAAPYFMAPKEQTHVPMIAWFSEAFAKDDGLDQSCIEARRVEPLSHDNLFHSVLGLMSVMTKVYDPALDFSVSCRETGPGAGSAQPQDEEPGA</sequence>
<evidence type="ECO:0000256" key="2">
    <source>
        <dbReference type="ARBA" id="ARBA00022475"/>
    </source>
</evidence>
<dbReference type="InterPro" id="IPR040423">
    <property type="entry name" value="PEA_transferase"/>
</dbReference>
<name>A0A1W2C2U9_9HYPH</name>
<feature type="domain" description="Sulfatase N-terminal" evidence="9">
    <location>
        <begin position="228"/>
        <end position="515"/>
    </location>
</feature>
<dbReference type="Pfam" id="PF08019">
    <property type="entry name" value="EptA_B_N"/>
    <property type="match status" value="1"/>
</dbReference>
<feature type="domain" description="Phosphoethanolamine transferase N-terminal" evidence="10">
    <location>
        <begin position="50"/>
        <end position="198"/>
    </location>
</feature>
<feature type="transmembrane region" description="Helical" evidence="8">
    <location>
        <begin position="69"/>
        <end position="91"/>
    </location>
</feature>
<dbReference type="SMR" id="A0A1W2C2U9"/>
<protein>
    <submittedName>
        <fullName evidence="11">Phosphatidylethanolamine:Kdo2-lipid A phosphoethanolamine transferase</fullName>
    </submittedName>
</protein>
<keyword evidence="2" id="KW-1003">Cell membrane</keyword>
<evidence type="ECO:0000259" key="9">
    <source>
        <dbReference type="Pfam" id="PF00884"/>
    </source>
</evidence>
<dbReference type="RefSeq" id="WP_084410088.1">
    <property type="nucleotide sequence ID" value="NZ_FWXR01000008.1"/>
</dbReference>